<evidence type="ECO:0000256" key="2">
    <source>
        <dbReference type="ARBA" id="ARBA00004574"/>
    </source>
</evidence>
<name>A0A9P4YPU5_9HYPO</name>
<dbReference type="InterPro" id="IPR028389">
    <property type="entry name" value="POT1"/>
</dbReference>
<feature type="compositionally biased region" description="Basic and acidic residues" evidence="9">
    <location>
        <begin position="643"/>
        <end position="654"/>
    </location>
</feature>
<dbReference type="InterPro" id="IPR012340">
    <property type="entry name" value="NA-bd_OB-fold"/>
</dbReference>
<reference evidence="11" key="1">
    <citation type="submission" date="2020-03" db="EMBL/GenBank/DDBJ databases">
        <title>Site-based positive gene gene selection in Geosmithia morbida across the United States reveals a broad range of putative effectors and factors for local host and environmental adapation.</title>
        <authorList>
            <person name="Onufrak A."/>
            <person name="Murdoch R.W."/>
            <person name="Gazis R."/>
            <person name="Huff M."/>
            <person name="Staton M."/>
            <person name="Klingeman W."/>
            <person name="Hadziabdic D."/>
        </authorList>
    </citation>
    <scope>NUCLEOTIDE SEQUENCE</scope>
    <source>
        <strain evidence="11">1262</strain>
    </source>
</reference>
<evidence type="ECO:0000256" key="9">
    <source>
        <dbReference type="SAM" id="MobiDB-lite"/>
    </source>
</evidence>
<dbReference type="Pfam" id="PF02765">
    <property type="entry name" value="POT1"/>
    <property type="match status" value="1"/>
</dbReference>
<evidence type="ECO:0000256" key="3">
    <source>
        <dbReference type="ARBA" id="ARBA00008442"/>
    </source>
</evidence>
<comment type="similarity">
    <text evidence="3">Belongs to the telombin family.</text>
</comment>
<keyword evidence="12" id="KW-1185">Reference proteome</keyword>
<dbReference type="GO" id="GO:0032210">
    <property type="term" value="P:regulation of telomere maintenance via telomerase"/>
    <property type="evidence" value="ECO:0007669"/>
    <property type="project" value="TreeGrafter"/>
</dbReference>
<keyword evidence="5" id="KW-0158">Chromosome</keyword>
<dbReference type="PANTHER" id="PTHR14513:SF0">
    <property type="entry name" value="PROTECTION OF TELOMERES PROTEIN 1"/>
    <property type="match status" value="1"/>
</dbReference>
<evidence type="ECO:0000256" key="5">
    <source>
        <dbReference type="ARBA" id="ARBA00022454"/>
    </source>
</evidence>
<feature type="compositionally biased region" description="Low complexity" evidence="9">
    <location>
        <begin position="392"/>
        <end position="404"/>
    </location>
</feature>
<dbReference type="EMBL" id="JAANYQ010000022">
    <property type="protein sequence ID" value="KAF4119602.1"/>
    <property type="molecule type" value="Genomic_DNA"/>
</dbReference>
<evidence type="ECO:0000313" key="12">
    <source>
        <dbReference type="Proteomes" id="UP000749293"/>
    </source>
</evidence>
<dbReference type="GO" id="GO:0000783">
    <property type="term" value="C:nuclear telomere cap complex"/>
    <property type="evidence" value="ECO:0007669"/>
    <property type="project" value="TreeGrafter"/>
</dbReference>
<proteinExistence type="inferred from homology"/>
<dbReference type="GeneID" id="55970739"/>
<dbReference type="PANTHER" id="PTHR14513">
    <property type="entry name" value="PROTECTION OF TELOMERES 1"/>
    <property type="match status" value="1"/>
</dbReference>
<evidence type="ECO:0000256" key="1">
    <source>
        <dbReference type="ARBA" id="ARBA00004123"/>
    </source>
</evidence>
<accession>A0A9P4YPU5</accession>
<dbReference type="SUPFAM" id="SSF50249">
    <property type="entry name" value="Nucleic acid-binding proteins"/>
    <property type="match status" value="2"/>
</dbReference>
<dbReference type="FunFam" id="2.40.50.140:FF:000303">
    <property type="entry name" value="Protection of telomeres protein 1"/>
    <property type="match status" value="1"/>
</dbReference>
<organism evidence="11 12">
    <name type="scientific">Geosmithia morbida</name>
    <dbReference type="NCBI Taxonomy" id="1094350"/>
    <lineage>
        <taxon>Eukaryota</taxon>
        <taxon>Fungi</taxon>
        <taxon>Dikarya</taxon>
        <taxon>Ascomycota</taxon>
        <taxon>Pezizomycotina</taxon>
        <taxon>Sordariomycetes</taxon>
        <taxon>Hypocreomycetidae</taxon>
        <taxon>Hypocreales</taxon>
        <taxon>Bionectriaceae</taxon>
        <taxon>Geosmithia</taxon>
    </lineage>
</organism>
<comment type="subcellular location">
    <subcellularLocation>
        <location evidence="2">Chromosome</location>
        <location evidence="2">Telomere</location>
    </subcellularLocation>
    <subcellularLocation>
        <location evidence="1">Nucleus</location>
    </subcellularLocation>
</comment>
<dbReference type="AlphaFoldDB" id="A0A9P4YPU5"/>
<dbReference type="SMART" id="SM00976">
    <property type="entry name" value="Telo_bind"/>
    <property type="match status" value="1"/>
</dbReference>
<keyword evidence="7" id="KW-0238">DNA-binding</keyword>
<dbReference type="InterPro" id="IPR011564">
    <property type="entry name" value="Telomer_end-bd_POT1/Cdc13"/>
</dbReference>
<evidence type="ECO:0000256" key="6">
    <source>
        <dbReference type="ARBA" id="ARBA00022895"/>
    </source>
</evidence>
<evidence type="ECO:0000313" key="11">
    <source>
        <dbReference type="EMBL" id="KAF4119602.1"/>
    </source>
</evidence>
<comment type="caution">
    <text evidence="11">The sequence shown here is derived from an EMBL/GenBank/DDBJ whole genome shotgun (WGS) entry which is preliminary data.</text>
</comment>
<gene>
    <name evidence="11" type="ORF">GMORB2_4511</name>
</gene>
<dbReference type="Pfam" id="PF16686">
    <property type="entry name" value="POT1PC"/>
    <property type="match status" value="1"/>
</dbReference>
<dbReference type="InterPro" id="IPR032042">
    <property type="entry name" value="POT1PC"/>
</dbReference>
<keyword evidence="8" id="KW-0539">Nucleus</keyword>
<evidence type="ECO:0000256" key="8">
    <source>
        <dbReference type="ARBA" id="ARBA00023242"/>
    </source>
</evidence>
<evidence type="ECO:0000256" key="4">
    <source>
        <dbReference type="ARBA" id="ARBA00015253"/>
    </source>
</evidence>
<evidence type="ECO:0000256" key="7">
    <source>
        <dbReference type="ARBA" id="ARBA00023125"/>
    </source>
</evidence>
<dbReference type="RefSeq" id="XP_035318254.1">
    <property type="nucleotide sequence ID" value="XM_035466485.1"/>
</dbReference>
<feature type="region of interest" description="Disordered" evidence="9">
    <location>
        <begin position="135"/>
        <end position="156"/>
    </location>
</feature>
<dbReference type="GO" id="GO:0016233">
    <property type="term" value="P:telomere capping"/>
    <property type="evidence" value="ECO:0007669"/>
    <property type="project" value="TreeGrafter"/>
</dbReference>
<sequence length="700" mass="77700">MAPPPQHKAVPGRLPPGFVSLRDILDDKTGGIHGFAKTIGVVIDSRAPYKMPNGPDWKASLRITDKSLEESGDLPDSSVQCHFFLDEGDMPRVQCGDIIILDTFRMQLYKGEGVISLLTNKSSTYSIFAADKIPKPPQDASVAQAPSAPSRKRQNSKAELDYVAYLRHNIDQSLIPTKEKFATLQVQSLNVGNKYKELKDLVPGGFADLVVRLTRDPWNRGERTTIWVTDFTENPGFHNHTALGASAATHDGDTYGYTTGFHKAEQARKKVDERNTGPFGRRTMQVSCWEPHATAIRDGEIGKGTWVSMKNVQIKYGNNGAYLEGFLRQDRHGPSNKIGIFALDAKDPETMDDKLRNAIRRHRDYEMSKKSQIKEIEEAAWAGRKRKRQLGASAAAAAPKAESSALRRKMSRQAKQEAAAAVESANANATPAPAPSLRKPPIKLNPLIKCENQSFPASSVSDLLKHAVVEAEVGDHTIPLTLPFYNANHRVDVRVTDFRPHDLRNFTYRSKVSNFAALSDAGDSELDSDDQDNDPDGDMFTEGGWEWRFALELEDAAATATTPGAAKNNRFWAIVDNQAAQCLTNQDATDLTEDGQALETLRQTMFHLWGDLEEKKTAQQRLQGARNRDTRNDPPPDSDDEQQEKQKQPKESEKSSNLPFSCCVRQYGIKVREGDSAKADAGDGHRWMRVFGLYGTRVAI</sequence>
<dbReference type="OrthoDB" id="2186770at2759"/>
<feature type="region of interest" description="Disordered" evidence="9">
    <location>
        <begin position="391"/>
        <end position="440"/>
    </location>
</feature>
<feature type="region of interest" description="Disordered" evidence="9">
    <location>
        <begin position="616"/>
        <end position="657"/>
    </location>
</feature>
<feature type="region of interest" description="Disordered" evidence="9">
    <location>
        <begin position="521"/>
        <end position="541"/>
    </location>
</feature>
<dbReference type="Gene3D" id="2.40.50.140">
    <property type="entry name" value="Nucleic acid-binding proteins"/>
    <property type="match status" value="2"/>
</dbReference>
<dbReference type="GO" id="GO:0098505">
    <property type="term" value="F:G-rich strand telomeric DNA binding"/>
    <property type="evidence" value="ECO:0007669"/>
    <property type="project" value="TreeGrafter"/>
</dbReference>
<keyword evidence="6" id="KW-0779">Telomere</keyword>
<feature type="compositionally biased region" description="Low complexity" evidence="9">
    <location>
        <begin position="416"/>
        <end position="431"/>
    </location>
</feature>
<dbReference type="Proteomes" id="UP000749293">
    <property type="component" value="Unassembled WGS sequence"/>
</dbReference>
<feature type="compositionally biased region" description="Acidic residues" evidence="9">
    <location>
        <begin position="522"/>
        <end position="539"/>
    </location>
</feature>
<protein>
    <recommendedName>
        <fullName evidence="4">Protection of telomeres protein 1</fullName>
    </recommendedName>
</protein>
<dbReference type="GO" id="GO:0010521">
    <property type="term" value="F:telomerase inhibitor activity"/>
    <property type="evidence" value="ECO:0007669"/>
    <property type="project" value="TreeGrafter"/>
</dbReference>
<feature type="domain" description="Telomeric single stranded DNA binding POT1/Cdc13" evidence="10">
    <location>
        <begin position="22"/>
        <end position="171"/>
    </location>
</feature>
<evidence type="ECO:0000259" key="10">
    <source>
        <dbReference type="SMART" id="SM00976"/>
    </source>
</evidence>